<dbReference type="InterPro" id="IPR002678">
    <property type="entry name" value="DUF34/NIF3"/>
</dbReference>
<accession>A0A6A6VBW6</accession>
<dbReference type="Proteomes" id="UP000799440">
    <property type="component" value="Unassembled WGS sequence"/>
</dbReference>
<dbReference type="AlphaFoldDB" id="A0A6A6VBW6"/>
<feature type="region of interest" description="Disordered" evidence="2">
    <location>
        <begin position="65"/>
        <end position="101"/>
    </location>
</feature>
<reference evidence="3" key="1">
    <citation type="journal article" date="2020" name="Stud. Mycol.">
        <title>101 Dothideomycetes genomes: a test case for predicting lifestyles and emergence of pathogens.</title>
        <authorList>
            <person name="Haridas S."/>
            <person name="Albert R."/>
            <person name="Binder M."/>
            <person name="Bloem J."/>
            <person name="Labutti K."/>
            <person name="Salamov A."/>
            <person name="Andreopoulos B."/>
            <person name="Baker S."/>
            <person name="Barry K."/>
            <person name="Bills G."/>
            <person name="Bluhm B."/>
            <person name="Cannon C."/>
            <person name="Castanera R."/>
            <person name="Culley D."/>
            <person name="Daum C."/>
            <person name="Ezra D."/>
            <person name="Gonzalez J."/>
            <person name="Henrissat B."/>
            <person name="Kuo A."/>
            <person name="Liang C."/>
            <person name="Lipzen A."/>
            <person name="Lutzoni F."/>
            <person name="Magnuson J."/>
            <person name="Mondo S."/>
            <person name="Nolan M."/>
            <person name="Ohm R."/>
            <person name="Pangilinan J."/>
            <person name="Park H.-J."/>
            <person name="Ramirez L."/>
            <person name="Alfaro M."/>
            <person name="Sun H."/>
            <person name="Tritt A."/>
            <person name="Yoshinaga Y."/>
            <person name="Zwiers L.-H."/>
            <person name="Turgeon B."/>
            <person name="Goodwin S."/>
            <person name="Spatafora J."/>
            <person name="Crous P."/>
            <person name="Grigoriev I."/>
        </authorList>
    </citation>
    <scope>NUCLEOTIDE SEQUENCE</scope>
    <source>
        <strain evidence="3">CBS 119925</strain>
    </source>
</reference>
<evidence type="ECO:0000256" key="1">
    <source>
        <dbReference type="ARBA" id="ARBA00006964"/>
    </source>
</evidence>
<sequence length="334" mass="37190">MNITSKSMTRKPTHAEIAHLLTTLLPPRVNDVPLLYHFPQNASYHFQTAQADQVVLSVTPTGRFYNSVGEDPDKAPRTPPQRPQARRDIQEERPLNNKEEGRIPNTVAFLHRPFELDTSRVRADLMVLASHTSFDENLTVGWNPALAEKLGVDISSGNYLCIQGHKGDPDRKIVLVASVSLLLGPLLQAIETEFGSIDHAQEGLSEEIHVLATMNAFSADEVERVLDEAENQHWVPDAVSAGRHVLYLTGQPRKSGLQAAKERGMTVVCVGHRVAEQWGITYLAAKLREAFPAIHVREIYEDELPMHYTATPESRPIYTSRNPESVDGETTPSE</sequence>
<evidence type="ECO:0000256" key="2">
    <source>
        <dbReference type="SAM" id="MobiDB-lite"/>
    </source>
</evidence>
<feature type="region of interest" description="Disordered" evidence="2">
    <location>
        <begin position="311"/>
        <end position="334"/>
    </location>
</feature>
<dbReference type="SUPFAM" id="SSF102705">
    <property type="entry name" value="NIF3 (NGG1p interacting factor 3)-like"/>
    <property type="match status" value="1"/>
</dbReference>
<dbReference type="Pfam" id="PF01784">
    <property type="entry name" value="DUF34_NIF3"/>
    <property type="match status" value="1"/>
</dbReference>
<feature type="compositionally biased region" description="Basic and acidic residues" evidence="2">
    <location>
        <begin position="85"/>
        <end position="101"/>
    </location>
</feature>
<dbReference type="EMBL" id="MU006572">
    <property type="protein sequence ID" value="KAF2747623.1"/>
    <property type="molecule type" value="Genomic_DNA"/>
</dbReference>
<dbReference type="InterPro" id="IPR036069">
    <property type="entry name" value="DUF34/NIF3_sf"/>
</dbReference>
<name>A0A6A6VBW6_9PLEO</name>
<evidence type="ECO:0000313" key="3">
    <source>
        <dbReference type="EMBL" id="KAF2747623.1"/>
    </source>
</evidence>
<evidence type="ECO:0000313" key="4">
    <source>
        <dbReference type="Proteomes" id="UP000799440"/>
    </source>
</evidence>
<proteinExistence type="inferred from homology"/>
<dbReference type="OrthoDB" id="2592744at2759"/>
<organism evidence="3 4">
    <name type="scientific">Sporormia fimetaria CBS 119925</name>
    <dbReference type="NCBI Taxonomy" id="1340428"/>
    <lineage>
        <taxon>Eukaryota</taxon>
        <taxon>Fungi</taxon>
        <taxon>Dikarya</taxon>
        <taxon>Ascomycota</taxon>
        <taxon>Pezizomycotina</taxon>
        <taxon>Dothideomycetes</taxon>
        <taxon>Pleosporomycetidae</taxon>
        <taxon>Pleosporales</taxon>
        <taxon>Sporormiaceae</taxon>
        <taxon>Sporormia</taxon>
    </lineage>
</organism>
<evidence type="ECO:0008006" key="5">
    <source>
        <dbReference type="Google" id="ProtNLM"/>
    </source>
</evidence>
<feature type="compositionally biased region" description="Polar residues" evidence="2">
    <location>
        <begin position="317"/>
        <end position="334"/>
    </location>
</feature>
<keyword evidence="4" id="KW-1185">Reference proteome</keyword>
<protein>
    <recommendedName>
        <fullName evidence="5">NGG1p interacting factor 3</fullName>
    </recommendedName>
</protein>
<comment type="similarity">
    <text evidence="1">Belongs to the GTP cyclohydrolase I type 2/NIF3 family.</text>
</comment>
<gene>
    <name evidence="3" type="ORF">M011DRAFT_467686</name>
</gene>
<dbReference type="Gene3D" id="3.40.1390.30">
    <property type="entry name" value="NIF3 (NGG1p interacting factor 3)-like"/>
    <property type="match status" value="1"/>
</dbReference>